<dbReference type="GO" id="GO:0003998">
    <property type="term" value="F:acylphosphatase activity"/>
    <property type="evidence" value="ECO:0007669"/>
    <property type="project" value="UniProtKB-EC"/>
</dbReference>
<dbReference type="InterPro" id="IPR017968">
    <property type="entry name" value="Acylphosphatase_CS"/>
</dbReference>
<feature type="active site" evidence="4">
    <location>
        <position position="26"/>
    </location>
</feature>
<dbReference type="SUPFAM" id="SSF54975">
    <property type="entry name" value="Acylphosphatase/BLUF domain-like"/>
    <property type="match status" value="1"/>
</dbReference>
<sequence>MPEDKDVEIVARRLSIHGRVQGVWYRASAQTEASRLGLRGWVRNRHDGSVEALVIGIQAAIDDFIDWAQVGPPKAQVLRIEISVADEEPTDGFEQRPSA</sequence>
<dbReference type="PANTHER" id="PTHR47268:SF4">
    <property type="entry name" value="ACYLPHOSPHATASE"/>
    <property type="match status" value="1"/>
</dbReference>
<dbReference type="PROSITE" id="PS51160">
    <property type="entry name" value="ACYLPHOSPHATASE_3"/>
    <property type="match status" value="1"/>
</dbReference>
<feature type="domain" description="Acylphosphatase-like" evidence="6">
    <location>
        <begin position="11"/>
        <end position="97"/>
    </location>
</feature>
<evidence type="ECO:0000256" key="3">
    <source>
        <dbReference type="ARBA" id="ARBA00047645"/>
    </source>
</evidence>
<evidence type="ECO:0000259" key="6">
    <source>
        <dbReference type="PROSITE" id="PS51160"/>
    </source>
</evidence>
<evidence type="ECO:0000313" key="7">
    <source>
        <dbReference type="EMBL" id="OYD54125.1"/>
    </source>
</evidence>
<feature type="active site" evidence="4">
    <location>
        <position position="44"/>
    </location>
</feature>
<protein>
    <recommendedName>
        <fullName evidence="2 4">acylphosphatase</fullName>
        <ecNumber evidence="2 4">3.6.1.7</ecNumber>
    </recommendedName>
</protein>
<evidence type="ECO:0000256" key="4">
    <source>
        <dbReference type="PROSITE-ProRule" id="PRU00520"/>
    </source>
</evidence>
<evidence type="ECO:0000256" key="2">
    <source>
        <dbReference type="ARBA" id="ARBA00012150"/>
    </source>
</evidence>
<dbReference type="InterPro" id="IPR036046">
    <property type="entry name" value="Acylphosphatase-like_dom_sf"/>
</dbReference>
<dbReference type="Proteomes" id="UP000215181">
    <property type="component" value="Unassembled WGS sequence"/>
</dbReference>
<keyword evidence="8" id="KW-1185">Reference proteome</keyword>
<dbReference type="RefSeq" id="WP_094268280.1">
    <property type="nucleotide sequence ID" value="NZ_JAQVFK010000046.1"/>
</dbReference>
<dbReference type="EC" id="3.6.1.7" evidence="2 4"/>
<dbReference type="PRINTS" id="PR00112">
    <property type="entry name" value="ACYLPHPHTASE"/>
</dbReference>
<name>A0A235F0D1_9RHOO</name>
<keyword evidence="4" id="KW-0378">Hydrolase</keyword>
<dbReference type="OrthoDB" id="5295388at2"/>
<dbReference type="Gene3D" id="3.30.70.100">
    <property type="match status" value="1"/>
</dbReference>
<dbReference type="PROSITE" id="PS00151">
    <property type="entry name" value="ACYLPHOSPHATASE_2"/>
    <property type="match status" value="1"/>
</dbReference>
<reference evidence="7 8" key="1">
    <citation type="submission" date="2017-07" db="EMBL/GenBank/DDBJ databases">
        <title>Thauera sp. KNDSS-Mac4 genome sequence and assembly.</title>
        <authorList>
            <person name="Mayilraj S."/>
        </authorList>
    </citation>
    <scope>NUCLEOTIDE SEQUENCE [LARGE SCALE GENOMIC DNA]</scope>
    <source>
        <strain evidence="7 8">KNDSS-Mac4</strain>
    </source>
</reference>
<comment type="similarity">
    <text evidence="1 5">Belongs to the acylphosphatase family.</text>
</comment>
<accession>A0A235F0D1</accession>
<evidence type="ECO:0000256" key="1">
    <source>
        <dbReference type="ARBA" id="ARBA00005614"/>
    </source>
</evidence>
<dbReference type="Pfam" id="PF00708">
    <property type="entry name" value="Acylphosphatase"/>
    <property type="match status" value="1"/>
</dbReference>
<comment type="catalytic activity">
    <reaction evidence="3 4">
        <text>an acyl phosphate + H2O = a carboxylate + phosphate + H(+)</text>
        <dbReference type="Rhea" id="RHEA:14965"/>
        <dbReference type="ChEBI" id="CHEBI:15377"/>
        <dbReference type="ChEBI" id="CHEBI:15378"/>
        <dbReference type="ChEBI" id="CHEBI:29067"/>
        <dbReference type="ChEBI" id="CHEBI:43474"/>
        <dbReference type="ChEBI" id="CHEBI:59918"/>
        <dbReference type="EC" id="3.6.1.7"/>
    </reaction>
</comment>
<dbReference type="InterPro" id="IPR001792">
    <property type="entry name" value="Acylphosphatase-like_dom"/>
</dbReference>
<gene>
    <name evidence="7" type="ORF">CGK74_09690</name>
</gene>
<dbReference type="PANTHER" id="PTHR47268">
    <property type="entry name" value="ACYLPHOSPHATASE"/>
    <property type="match status" value="1"/>
</dbReference>
<evidence type="ECO:0000313" key="8">
    <source>
        <dbReference type="Proteomes" id="UP000215181"/>
    </source>
</evidence>
<dbReference type="InterPro" id="IPR020456">
    <property type="entry name" value="Acylphosphatase"/>
</dbReference>
<evidence type="ECO:0000256" key="5">
    <source>
        <dbReference type="RuleBase" id="RU004168"/>
    </source>
</evidence>
<dbReference type="EMBL" id="NOIH01000009">
    <property type="protein sequence ID" value="OYD54125.1"/>
    <property type="molecule type" value="Genomic_DNA"/>
</dbReference>
<organism evidence="7 8">
    <name type="scientific">Thauera propionica</name>
    <dbReference type="NCBI Taxonomy" id="2019431"/>
    <lineage>
        <taxon>Bacteria</taxon>
        <taxon>Pseudomonadati</taxon>
        <taxon>Pseudomonadota</taxon>
        <taxon>Betaproteobacteria</taxon>
        <taxon>Rhodocyclales</taxon>
        <taxon>Zoogloeaceae</taxon>
        <taxon>Thauera</taxon>
    </lineage>
</organism>
<dbReference type="AlphaFoldDB" id="A0A235F0D1"/>
<comment type="caution">
    <text evidence="7">The sequence shown here is derived from an EMBL/GenBank/DDBJ whole genome shotgun (WGS) entry which is preliminary data.</text>
</comment>
<proteinExistence type="inferred from homology"/>